<dbReference type="AlphaFoldDB" id="A0A4R6SV47"/>
<dbReference type="GO" id="GO:0008168">
    <property type="term" value="F:methyltransferase activity"/>
    <property type="evidence" value="ECO:0007669"/>
    <property type="project" value="UniProtKB-KW"/>
</dbReference>
<dbReference type="SUPFAM" id="SSF53335">
    <property type="entry name" value="S-adenosyl-L-methionine-dependent methyltransferases"/>
    <property type="match status" value="1"/>
</dbReference>
<dbReference type="GO" id="GO:0005737">
    <property type="term" value="C:cytoplasm"/>
    <property type="evidence" value="ECO:0007669"/>
    <property type="project" value="UniProtKB-SubCell"/>
</dbReference>
<keyword evidence="7" id="KW-0694">RNA-binding</keyword>
<keyword evidence="2" id="KW-0963">Cytoplasm</keyword>
<dbReference type="Pfam" id="PF17785">
    <property type="entry name" value="PUA_3"/>
    <property type="match status" value="1"/>
</dbReference>
<evidence type="ECO:0000259" key="9">
    <source>
        <dbReference type="SMART" id="SM00359"/>
    </source>
</evidence>
<dbReference type="InterPro" id="IPR041532">
    <property type="entry name" value="RlmI-like_PUA"/>
</dbReference>
<protein>
    <submittedName>
        <fullName evidence="10">23S rRNA (Cytosine1962-C5)-methyltransferase</fullName>
    </submittedName>
</protein>
<evidence type="ECO:0000313" key="10">
    <source>
        <dbReference type="EMBL" id="TDQ09650.1"/>
    </source>
</evidence>
<evidence type="ECO:0000256" key="4">
    <source>
        <dbReference type="ARBA" id="ARBA00022603"/>
    </source>
</evidence>
<evidence type="ECO:0000256" key="7">
    <source>
        <dbReference type="ARBA" id="ARBA00022884"/>
    </source>
</evidence>
<evidence type="ECO:0000256" key="2">
    <source>
        <dbReference type="ARBA" id="ARBA00022490"/>
    </source>
</evidence>
<evidence type="ECO:0000256" key="1">
    <source>
        <dbReference type="ARBA" id="ARBA00004496"/>
    </source>
</evidence>
<dbReference type="SMART" id="SM00359">
    <property type="entry name" value="PUA"/>
    <property type="match status" value="1"/>
</dbReference>
<dbReference type="Gene3D" id="3.30.750.80">
    <property type="entry name" value="RNA methyltransferase domain (HRMD) like"/>
    <property type="match status" value="1"/>
</dbReference>
<keyword evidence="11" id="KW-1185">Reference proteome</keyword>
<comment type="caution">
    <text evidence="10">The sequence shown here is derived from an EMBL/GenBank/DDBJ whole genome shotgun (WGS) entry which is preliminary data.</text>
</comment>
<evidence type="ECO:0000256" key="5">
    <source>
        <dbReference type="ARBA" id="ARBA00022679"/>
    </source>
</evidence>
<name>A0A4R6SV47_9SPHI</name>
<dbReference type="GO" id="GO:0003723">
    <property type="term" value="F:RNA binding"/>
    <property type="evidence" value="ECO:0007669"/>
    <property type="project" value="UniProtKB-KW"/>
</dbReference>
<dbReference type="InterPro" id="IPR015947">
    <property type="entry name" value="PUA-like_sf"/>
</dbReference>
<dbReference type="Gene3D" id="2.30.130.10">
    <property type="entry name" value="PUA domain"/>
    <property type="match status" value="1"/>
</dbReference>
<dbReference type="InterPro" id="IPR029063">
    <property type="entry name" value="SAM-dependent_MTases_sf"/>
</dbReference>
<dbReference type="PANTHER" id="PTHR42873:SF1">
    <property type="entry name" value="S-ADENOSYLMETHIONINE-DEPENDENT METHYLTRANSFERASE DOMAIN-CONTAINING PROTEIN"/>
    <property type="match status" value="1"/>
</dbReference>
<sequence>MIDVILKKGKEKAALQRHPWIFSGAIENVKGKPENGEVVQVLAADKSFLAYGYYNDQSRVAVRLLEWEKDQLINAAWYHQKLKSAIASRSHVLNEQTNTCRLVFSESDFLPGLIVDKYADFLSLQILSAGMELVKNDLIDILKQELDPKGIFDKSDASARKHENLEAEQGLLWGETPPEFIEVKENGIVYHINIADGQKSGFYCDQRDNRMILAEYTKGKSVLDCFCYSGGFTLNSLKQGASQVTSVDSSALAIETLQHNLGLNGFSADLQTSIQSDVNKQLRIFKDENRKFDVIVLDPPKYAPSRSALDRAARAYKDLNRLGMLLLESGGIMATFSCSGAVDMETFKQIIAWAALDAGKEVQIIKQFNQPEDHPVRISFPEGEYLKGLLIRVL</sequence>
<evidence type="ECO:0000256" key="6">
    <source>
        <dbReference type="ARBA" id="ARBA00022691"/>
    </source>
</evidence>
<dbReference type="RefSeq" id="WP_133575718.1">
    <property type="nucleotide sequence ID" value="NZ_SNYC01000004.1"/>
</dbReference>
<dbReference type="Pfam" id="PF10672">
    <property type="entry name" value="Methyltrans_SAM"/>
    <property type="match status" value="1"/>
</dbReference>
<keyword evidence="5 10" id="KW-0808">Transferase</keyword>
<dbReference type="SUPFAM" id="SSF88697">
    <property type="entry name" value="PUA domain-like"/>
    <property type="match status" value="1"/>
</dbReference>
<proteinExistence type="inferred from homology"/>
<comment type="subcellular location">
    <subcellularLocation>
        <location evidence="1">Cytoplasm</location>
    </subcellularLocation>
</comment>
<keyword evidence="3" id="KW-0698">rRNA processing</keyword>
<dbReference type="InterPro" id="IPR036974">
    <property type="entry name" value="PUA_sf"/>
</dbReference>
<dbReference type="EMBL" id="SNYC01000004">
    <property type="protein sequence ID" value="TDQ09650.1"/>
    <property type="molecule type" value="Genomic_DNA"/>
</dbReference>
<dbReference type="InterPro" id="IPR019614">
    <property type="entry name" value="SAM-dep_methyl-trfase"/>
</dbReference>
<dbReference type="OrthoDB" id="9805492at2"/>
<organism evidence="10 11">
    <name type="scientific">Pedobacter metabolipauper</name>
    <dbReference type="NCBI Taxonomy" id="425513"/>
    <lineage>
        <taxon>Bacteria</taxon>
        <taxon>Pseudomonadati</taxon>
        <taxon>Bacteroidota</taxon>
        <taxon>Sphingobacteriia</taxon>
        <taxon>Sphingobacteriales</taxon>
        <taxon>Sphingobacteriaceae</taxon>
        <taxon>Pedobacter</taxon>
    </lineage>
</organism>
<dbReference type="CDD" id="cd21153">
    <property type="entry name" value="PUA_RlmI"/>
    <property type="match status" value="1"/>
</dbReference>
<dbReference type="CDD" id="cd11572">
    <property type="entry name" value="RlmI_M_like"/>
    <property type="match status" value="1"/>
</dbReference>
<dbReference type="GO" id="GO:0006364">
    <property type="term" value="P:rRNA processing"/>
    <property type="evidence" value="ECO:0007669"/>
    <property type="project" value="UniProtKB-KW"/>
</dbReference>
<dbReference type="Gene3D" id="3.40.50.150">
    <property type="entry name" value="Vaccinia Virus protein VP39"/>
    <property type="match status" value="1"/>
</dbReference>
<reference evidence="10 11" key="1">
    <citation type="submission" date="2019-03" db="EMBL/GenBank/DDBJ databases">
        <title>Genomic Encyclopedia of Archaeal and Bacterial Type Strains, Phase II (KMG-II): from individual species to whole genera.</title>
        <authorList>
            <person name="Goeker M."/>
        </authorList>
    </citation>
    <scope>NUCLEOTIDE SEQUENCE [LARGE SCALE GENOMIC DNA]</scope>
    <source>
        <strain evidence="10 11">DSM 19035</strain>
    </source>
</reference>
<accession>A0A4R6SV47</accession>
<evidence type="ECO:0000256" key="3">
    <source>
        <dbReference type="ARBA" id="ARBA00022552"/>
    </source>
</evidence>
<gene>
    <name evidence="10" type="ORF">ATK78_1806</name>
</gene>
<dbReference type="PROSITE" id="PS50890">
    <property type="entry name" value="PUA"/>
    <property type="match status" value="1"/>
</dbReference>
<dbReference type="PANTHER" id="PTHR42873">
    <property type="entry name" value="RIBOSOMAL RNA LARGE SUBUNIT METHYLTRANSFERASE"/>
    <property type="match status" value="1"/>
</dbReference>
<feature type="domain" description="PUA" evidence="9">
    <location>
        <begin position="2"/>
        <end position="86"/>
    </location>
</feature>
<keyword evidence="6" id="KW-0949">S-adenosyl-L-methionine</keyword>
<dbReference type="InterPro" id="IPR002478">
    <property type="entry name" value="PUA"/>
</dbReference>
<keyword evidence="4 10" id="KW-0489">Methyltransferase</keyword>
<dbReference type="Proteomes" id="UP000295620">
    <property type="component" value="Unassembled WGS sequence"/>
</dbReference>
<comment type="similarity">
    <text evidence="8">Belongs to the methyltransferase superfamily. RlmI family.</text>
</comment>
<evidence type="ECO:0000256" key="8">
    <source>
        <dbReference type="ARBA" id="ARBA00038091"/>
    </source>
</evidence>
<evidence type="ECO:0000313" key="11">
    <source>
        <dbReference type="Proteomes" id="UP000295620"/>
    </source>
</evidence>
<dbReference type="CDD" id="cd02440">
    <property type="entry name" value="AdoMet_MTases"/>
    <property type="match status" value="1"/>
</dbReference>
<dbReference type="GO" id="GO:0032259">
    <property type="term" value="P:methylation"/>
    <property type="evidence" value="ECO:0007669"/>
    <property type="project" value="UniProtKB-KW"/>
</dbReference>